<feature type="compositionally biased region" description="Basic and acidic residues" evidence="1">
    <location>
        <begin position="32"/>
        <end position="49"/>
    </location>
</feature>
<sequence>MRACLLLAAAAEAASSRRLSCLCPESFLLPRRPDHMKPTGEAEEQDKRALGMGPGLHGRGRMDGGDETTPYATQCQEPIDKCS</sequence>
<gene>
    <name evidence="2" type="ORF">B0T10DRAFT_491479</name>
</gene>
<name>A0A9P8W2A1_9HYPO</name>
<evidence type="ECO:0000313" key="3">
    <source>
        <dbReference type="Proteomes" id="UP000777438"/>
    </source>
</evidence>
<accession>A0A9P8W2A1</accession>
<evidence type="ECO:0000313" key="2">
    <source>
        <dbReference type="EMBL" id="KAH6885749.1"/>
    </source>
</evidence>
<dbReference type="EMBL" id="JAGPYM010000017">
    <property type="protein sequence ID" value="KAH6885749.1"/>
    <property type="molecule type" value="Genomic_DNA"/>
</dbReference>
<comment type="caution">
    <text evidence="2">The sequence shown here is derived from an EMBL/GenBank/DDBJ whole genome shotgun (WGS) entry which is preliminary data.</text>
</comment>
<keyword evidence="3" id="KW-1185">Reference proteome</keyword>
<dbReference type="AlphaFoldDB" id="A0A9P8W2A1"/>
<organism evidence="2 3">
    <name type="scientific">Thelonectria olida</name>
    <dbReference type="NCBI Taxonomy" id="1576542"/>
    <lineage>
        <taxon>Eukaryota</taxon>
        <taxon>Fungi</taxon>
        <taxon>Dikarya</taxon>
        <taxon>Ascomycota</taxon>
        <taxon>Pezizomycotina</taxon>
        <taxon>Sordariomycetes</taxon>
        <taxon>Hypocreomycetidae</taxon>
        <taxon>Hypocreales</taxon>
        <taxon>Nectriaceae</taxon>
        <taxon>Thelonectria</taxon>
    </lineage>
</organism>
<reference evidence="2 3" key="1">
    <citation type="journal article" date="2021" name="Nat. Commun.">
        <title>Genetic determinants of endophytism in the Arabidopsis root mycobiome.</title>
        <authorList>
            <person name="Mesny F."/>
            <person name="Miyauchi S."/>
            <person name="Thiergart T."/>
            <person name="Pickel B."/>
            <person name="Atanasova L."/>
            <person name="Karlsson M."/>
            <person name="Huettel B."/>
            <person name="Barry K.W."/>
            <person name="Haridas S."/>
            <person name="Chen C."/>
            <person name="Bauer D."/>
            <person name="Andreopoulos W."/>
            <person name="Pangilinan J."/>
            <person name="LaButti K."/>
            <person name="Riley R."/>
            <person name="Lipzen A."/>
            <person name="Clum A."/>
            <person name="Drula E."/>
            <person name="Henrissat B."/>
            <person name="Kohler A."/>
            <person name="Grigoriev I.V."/>
            <person name="Martin F.M."/>
            <person name="Hacquard S."/>
        </authorList>
    </citation>
    <scope>NUCLEOTIDE SEQUENCE [LARGE SCALE GENOMIC DNA]</scope>
    <source>
        <strain evidence="2 3">MPI-CAGE-CH-0241</strain>
    </source>
</reference>
<protein>
    <submittedName>
        <fullName evidence="2">Uncharacterized protein</fullName>
    </submittedName>
</protein>
<evidence type="ECO:0000256" key="1">
    <source>
        <dbReference type="SAM" id="MobiDB-lite"/>
    </source>
</evidence>
<dbReference type="Proteomes" id="UP000777438">
    <property type="component" value="Unassembled WGS sequence"/>
</dbReference>
<feature type="region of interest" description="Disordered" evidence="1">
    <location>
        <begin position="32"/>
        <end position="83"/>
    </location>
</feature>
<proteinExistence type="predicted"/>